<feature type="transmembrane region" description="Helical" evidence="11">
    <location>
        <begin position="29"/>
        <end position="50"/>
    </location>
</feature>
<feature type="transmembrane region" description="Helical" evidence="11">
    <location>
        <begin position="87"/>
        <end position="108"/>
    </location>
</feature>
<dbReference type="PANTHER" id="PTHR43427">
    <property type="entry name" value="CHLORIDE CHANNEL PROTEIN CLC-E"/>
    <property type="match status" value="1"/>
</dbReference>
<dbReference type="Proteomes" id="UP000427906">
    <property type="component" value="Chromosome"/>
</dbReference>
<dbReference type="GO" id="GO:0005254">
    <property type="term" value="F:chloride channel activity"/>
    <property type="evidence" value="ECO:0007669"/>
    <property type="project" value="UniProtKB-KW"/>
</dbReference>
<dbReference type="KEGG" id="dalk:DSCA_14680"/>
<dbReference type="Pfam" id="PF00654">
    <property type="entry name" value="Voltage_CLC"/>
    <property type="match status" value="1"/>
</dbReference>
<evidence type="ECO:0000256" key="11">
    <source>
        <dbReference type="SAM" id="Phobius"/>
    </source>
</evidence>
<evidence type="ECO:0000256" key="3">
    <source>
        <dbReference type="ARBA" id="ARBA00022692"/>
    </source>
</evidence>
<keyword evidence="10" id="KW-0129">CBS domain</keyword>
<dbReference type="PROSITE" id="PS51371">
    <property type="entry name" value="CBS"/>
    <property type="match status" value="2"/>
</dbReference>
<feature type="transmembrane region" description="Helical" evidence="11">
    <location>
        <begin position="390"/>
        <end position="415"/>
    </location>
</feature>
<dbReference type="InterPro" id="IPR001807">
    <property type="entry name" value="ClC"/>
</dbReference>
<dbReference type="EMBL" id="AP021874">
    <property type="protein sequence ID" value="BBO67538.1"/>
    <property type="molecule type" value="Genomic_DNA"/>
</dbReference>
<evidence type="ECO:0000313" key="13">
    <source>
        <dbReference type="EMBL" id="BBO67538.1"/>
    </source>
</evidence>
<gene>
    <name evidence="13" type="ORF">DSCA_14680</name>
</gene>
<dbReference type="PANTHER" id="PTHR43427:SF6">
    <property type="entry name" value="CHLORIDE CHANNEL PROTEIN CLC-E"/>
    <property type="match status" value="1"/>
</dbReference>
<dbReference type="Gene3D" id="1.10.3080.10">
    <property type="entry name" value="Clc chloride channel"/>
    <property type="match status" value="1"/>
</dbReference>
<feature type="transmembrane region" description="Helical" evidence="11">
    <location>
        <begin position="359"/>
        <end position="378"/>
    </location>
</feature>
<keyword evidence="5" id="KW-0406">Ion transport</keyword>
<keyword evidence="14" id="KW-1185">Reference proteome</keyword>
<reference evidence="13 14" key="1">
    <citation type="submission" date="2019-11" db="EMBL/GenBank/DDBJ databases">
        <title>Comparative genomics of hydrocarbon-degrading Desulfosarcina strains.</title>
        <authorList>
            <person name="Watanabe M."/>
            <person name="Kojima H."/>
            <person name="Fukui M."/>
        </authorList>
    </citation>
    <scope>NUCLEOTIDE SEQUENCE [LARGE SCALE GENOMIC DNA]</scope>
    <source>
        <strain evidence="13 14">PL12</strain>
    </source>
</reference>
<evidence type="ECO:0000256" key="1">
    <source>
        <dbReference type="ARBA" id="ARBA00004141"/>
    </source>
</evidence>
<dbReference type="AlphaFoldDB" id="A0A5K7YEQ8"/>
<accession>A0A5K7YEQ8</accession>
<proteinExistence type="predicted"/>
<keyword evidence="4 11" id="KW-1133">Transmembrane helix</keyword>
<feature type="transmembrane region" description="Helical" evidence="11">
    <location>
        <begin position="261"/>
        <end position="280"/>
    </location>
</feature>
<dbReference type="InterPro" id="IPR014743">
    <property type="entry name" value="Cl-channel_core"/>
</dbReference>
<dbReference type="SUPFAM" id="SSF81340">
    <property type="entry name" value="Clc chloride channel"/>
    <property type="match status" value="1"/>
</dbReference>
<dbReference type="RefSeq" id="WP_155315790.1">
    <property type="nucleotide sequence ID" value="NZ_AP021874.1"/>
</dbReference>
<dbReference type="InterPro" id="IPR046342">
    <property type="entry name" value="CBS_dom_sf"/>
</dbReference>
<dbReference type="PRINTS" id="PR00762">
    <property type="entry name" value="CLCHANNEL"/>
</dbReference>
<comment type="subcellular location">
    <subcellularLocation>
        <location evidence="1">Membrane</location>
        <topology evidence="1">Multi-pass membrane protein</topology>
    </subcellularLocation>
</comment>
<evidence type="ECO:0000256" key="10">
    <source>
        <dbReference type="PROSITE-ProRule" id="PRU00703"/>
    </source>
</evidence>
<evidence type="ECO:0000256" key="4">
    <source>
        <dbReference type="ARBA" id="ARBA00022989"/>
    </source>
</evidence>
<dbReference type="FunFam" id="1.10.3080.10:FF:000018">
    <property type="entry name" value="Chloride transporter, ClC family"/>
    <property type="match status" value="1"/>
</dbReference>
<feature type="transmembrane region" description="Helical" evidence="11">
    <location>
        <begin position="335"/>
        <end position="353"/>
    </location>
</feature>
<feature type="domain" description="CBS" evidence="12">
    <location>
        <begin position="476"/>
        <end position="535"/>
    </location>
</feature>
<evidence type="ECO:0000256" key="9">
    <source>
        <dbReference type="ARBA" id="ARBA00023303"/>
    </source>
</evidence>
<keyword evidence="3 11" id="KW-0812">Transmembrane</keyword>
<dbReference type="InterPro" id="IPR050368">
    <property type="entry name" value="ClC-type_chloride_channel"/>
</dbReference>
<dbReference type="SUPFAM" id="SSF54631">
    <property type="entry name" value="CBS-domain pair"/>
    <property type="match status" value="1"/>
</dbReference>
<dbReference type="Gene3D" id="3.10.580.10">
    <property type="entry name" value="CBS-domain"/>
    <property type="match status" value="1"/>
</dbReference>
<dbReference type="InterPro" id="IPR000644">
    <property type="entry name" value="CBS_dom"/>
</dbReference>
<dbReference type="CDD" id="cd00400">
    <property type="entry name" value="Voltage_gated_ClC"/>
    <property type="match status" value="1"/>
</dbReference>
<evidence type="ECO:0000256" key="6">
    <source>
        <dbReference type="ARBA" id="ARBA00023136"/>
    </source>
</evidence>
<feature type="transmembrane region" description="Helical" evidence="11">
    <location>
        <begin position="421"/>
        <end position="438"/>
    </location>
</feature>
<dbReference type="Pfam" id="PF00571">
    <property type="entry name" value="CBS"/>
    <property type="match status" value="2"/>
</dbReference>
<evidence type="ECO:0000256" key="2">
    <source>
        <dbReference type="ARBA" id="ARBA00022448"/>
    </source>
</evidence>
<protein>
    <submittedName>
        <fullName evidence="13">Chloride channel protein</fullName>
    </submittedName>
</protein>
<dbReference type="CDD" id="cd04613">
    <property type="entry name" value="CBS_pair_voltage-gated_CLC_bac"/>
    <property type="match status" value="1"/>
</dbReference>
<keyword evidence="2" id="KW-0813">Transport</keyword>
<keyword evidence="8" id="KW-0868">Chloride</keyword>
<evidence type="ECO:0000256" key="5">
    <source>
        <dbReference type="ARBA" id="ARBA00023065"/>
    </source>
</evidence>
<dbReference type="GO" id="GO:0034707">
    <property type="term" value="C:chloride channel complex"/>
    <property type="evidence" value="ECO:0007669"/>
    <property type="project" value="UniProtKB-KW"/>
</dbReference>
<organism evidence="13 14">
    <name type="scientific">Desulfosarcina alkanivorans</name>
    <dbReference type="NCBI Taxonomy" id="571177"/>
    <lineage>
        <taxon>Bacteria</taxon>
        <taxon>Pseudomonadati</taxon>
        <taxon>Thermodesulfobacteriota</taxon>
        <taxon>Desulfobacteria</taxon>
        <taxon>Desulfobacterales</taxon>
        <taxon>Desulfosarcinaceae</taxon>
        <taxon>Desulfosarcina</taxon>
    </lineage>
</organism>
<evidence type="ECO:0000313" key="14">
    <source>
        <dbReference type="Proteomes" id="UP000427906"/>
    </source>
</evidence>
<keyword evidence="7" id="KW-0869">Chloride channel</keyword>
<evidence type="ECO:0000259" key="12">
    <source>
        <dbReference type="PROSITE" id="PS51371"/>
    </source>
</evidence>
<evidence type="ECO:0000256" key="7">
    <source>
        <dbReference type="ARBA" id="ARBA00023173"/>
    </source>
</evidence>
<feature type="domain" description="CBS" evidence="12">
    <location>
        <begin position="543"/>
        <end position="601"/>
    </location>
</feature>
<keyword evidence="9" id="KW-0407">Ion channel</keyword>
<keyword evidence="6 11" id="KW-0472">Membrane</keyword>
<feature type="transmembrane region" description="Helical" evidence="11">
    <location>
        <begin position="220"/>
        <end position="241"/>
    </location>
</feature>
<evidence type="ECO:0000256" key="8">
    <source>
        <dbReference type="ARBA" id="ARBA00023214"/>
    </source>
</evidence>
<sequence length="619" mass="67429">MPQAGAKPSAYRRIQARLKSLNVAQATRWSFYFIAIGLIAGLGSIVFHYLCQLGVHFFLDMAAGYRPPAPAGEHHLLPPTSVPFNRWMLLFLPALGGLFSGWLVYTFAPEAEGHGTDAAIRAYHHKGGFIRSRVPIIKTIASAVTLTTGGSGGREGPIAQIGAGFGSFLATTLKLSDRERRIMMAAGIGAGVGSIFRAPLAGALFAAEVLYRDPDFESEVIIPAGISSVVAYCVFCLVFGWGSLFDSPPFHFRNPLELGPYLILALVLVATGVFYIKAFYGTIHLFERIKKIPNHIKPAIGGLLTGIIGFFLPHTLAFGYGFAQKAINNELAVPFLLSLALGKVLTTSFSIGSGGSGGVFGPSIVIGGAMGGCVGKIFHDIMPSVVTEPGAFVVVGMAGFFTAVSNTPISTIIFVSEMTNSYHLLLPSLLVCSVAYMASRRWTIFDRQVQSKVNSPAHAGDFFVDILQSIPVNDLMPRVKKVTLIPQDMPFLEFKRTFSTTKQHYFPVVDEEQRLVGIFSVNDIRGVLFSPEIEQLVVMKDVGTSDIIVTTPDEDLNSVLKKFTTRNIDSLPVVRTDDHGILLGMLNRREVISFYNHKVDEMKSRRQAQNQGNDRRPHQ</sequence>
<dbReference type="SMART" id="SM00116">
    <property type="entry name" value="CBS"/>
    <property type="match status" value="2"/>
</dbReference>
<dbReference type="OrthoDB" id="9767361at2"/>
<feature type="transmembrane region" description="Helical" evidence="11">
    <location>
        <begin position="300"/>
        <end position="323"/>
    </location>
</feature>
<name>A0A5K7YEQ8_9BACT</name>